<evidence type="ECO:0008006" key="4">
    <source>
        <dbReference type="Google" id="ProtNLM"/>
    </source>
</evidence>
<keyword evidence="1" id="KW-0472">Membrane</keyword>
<reference evidence="2 3" key="1">
    <citation type="submission" date="2023-03" db="EMBL/GenBank/DDBJ databases">
        <title>High recombination rates correlate with genetic variation in Cardiocondyla obscurior ants.</title>
        <authorList>
            <person name="Errbii M."/>
        </authorList>
    </citation>
    <scope>NUCLEOTIDE SEQUENCE [LARGE SCALE GENOMIC DNA]</scope>
    <source>
        <strain evidence="2">Alpha-2009</strain>
        <tissue evidence="2">Whole body</tissue>
    </source>
</reference>
<keyword evidence="1" id="KW-1133">Transmembrane helix</keyword>
<evidence type="ECO:0000256" key="1">
    <source>
        <dbReference type="SAM" id="Phobius"/>
    </source>
</evidence>
<comment type="caution">
    <text evidence="2">The sequence shown here is derived from an EMBL/GenBank/DDBJ whole genome shotgun (WGS) entry which is preliminary data.</text>
</comment>
<protein>
    <recommendedName>
        <fullName evidence="4">Secreted protein</fullName>
    </recommendedName>
</protein>
<dbReference type="Proteomes" id="UP001430953">
    <property type="component" value="Unassembled WGS sequence"/>
</dbReference>
<organism evidence="2 3">
    <name type="scientific">Cardiocondyla obscurior</name>
    <dbReference type="NCBI Taxonomy" id="286306"/>
    <lineage>
        <taxon>Eukaryota</taxon>
        <taxon>Metazoa</taxon>
        <taxon>Ecdysozoa</taxon>
        <taxon>Arthropoda</taxon>
        <taxon>Hexapoda</taxon>
        <taxon>Insecta</taxon>
        <taxon>Pterygota</taxon>
        <taxon>Neoptera</taxon>
        <taxon>Endopterygota</taxon>
        <taxon>Hymenoptera</taxon>
        <taxon>Apocrita</taxon>
        <taxon>Aculeata</taxon>
        <taxon>Formicoidea</taxon>
        <taxon>Formicidae</taxon>
        <taxon>Myrmicinae</taxon>
        <taxon>Cardiocondyla</taxon>
    </lineage>
</organism>
<name>A0AAW2GYL2_9HYME</name>
<gene>
    <name evidence="2" type="ORF">PUN28_000257</name>
</gene>
<evidence type="ECO:0000313" key="2">
    <source>
        <dbReference type="EMBL" id="KAL0132347.1"/>
    </source>
</evidence>
<evidence type="ECO:0000313" key="3">
    <source>
        <dbReference type="Proteomes" id="UP001430953"/>
    </source>
</evidence>
<dbReference type="EMBL" id="JADYXP020000001">
    <property type="protein sequence ID" value="KAL0132347.1"/>
    <property type="molecule type" value="Genomic_DNA"/>
</dbReference>
<dbReference type="AlphaFoldDB" id="A0AAW2GYL2"/>
<keyword evidence="3" id="KW-1185">Reference proteome</keyword>
<keyword evidence="1" id="KW-0812">Transmembrane</keyword>
<proteinExistence type="predicted"/>
<sequence>MLFNPDLNNFLSFFNFFFLLITTTVTHTRKRLMSRTKHVRGAPLMHSTHKITRIFRCTYNIAIIFHVKNI</sequence>
<accession>A0AAW2GYL2</accession>
<feature type="transmembrane region" description="Helical" evidence="1">
    <location>
        <begin position="12"/>
        <end position="28"/>
    </location>
</feature>